<dbReference type="GO" id="GO:0005737">
    <property type="term" value="C:cytoplasm"/>
    <property type="evidence" value="ECO:0007669"/>
    <property type="project" value="TreeGrafter"/>
</dbReference>
<evidence type="ECO:0000256" key="1">
    <source>
        <dbReference type="ARBA" id="ARBA00022741"/>
    </source>
</evidence>
<dbReference type="SUPFAM" id="SSF52540">
    <property type="entry name" value="P-loop containing nucleoside triphosphate hydrolases"/>
    <property type="match status" value="1"/>
</dbReference>
<keyword evidence="4" id="KW-0238">DNA-binding</keyword>
<dbReference type="PRINTS" id="PR00038">
    <property type="entry name" value="HTHLUXR"/>
</dbReference>
<dbReference type="GO" id="GO:0006355">
    <property type="term" value="P:regulation of DNA-templated transcription"/>
    <property type="evidence" value="ECO:0007669"/>
    <property type="project" value="InterPro"/>
</dbReference>
<keyword evidence="1" id="KW-0547">Nucleotide-binding</keyword>
<dbReference type="CDD" id="cd06170">
    <property type="entry name" value="LuxR_C_like"/>
    <property type="match status" value="1"/>
</dbReference>
<dbReference type="Gene3D" id="3.40.50.300">
    <property type="entry name" value="P-loop containing nucleotide triphosphate hydrolases"/>
    <property type="match status" value="1"/>
</dbReference>
<dbReference type="InterPro" id="IPR016032">
    <property type="entry name" value="Sig_transdc_resp-reg_C-effctor"/>
</dbReference>
<dbReference type="RefSeq" id="WP_184836328.1">
    <property type="nucleotide sequence ID" value="NZ_JACHMN010000002.1"/>
</dbReference>
<organism evidence="4 5">
    <name type="scientific">Allocatelliglobosispora scoriae</name>
    <dbReference type="NCBI Taxonomy" id="643052"/>
    <lineage>
        <taxon>Bacteria</taxon>
        <taxon>Bacillati</taxon>
        <taxon>Actinomycetota</taxon>
        <taxon>Actinomycetes</taxon>
        <taxon>Micromonosporales</taxon>
        <taxon>Micromonosporaceae</taxon>
        <taxon>Allocatelliglobosispora</taxon>
    </lineage>
</organism>
<keyword evidence="5" id="KW-1185">Reference proteome</keyword>
<dbReference type="Proteomes" id="UP000587527">
    <property type="component" value="Unassembled WGS sequence"/>
</dbReference>
<dbReference type="Gene3D" id="1.10.10.10">
    <property type="entry name" value="Winged helix-like DNA-binding domain superfamily/Winged helix DNA-binding domain"/>
    <property type="match status" value="1"/>
</dbReference>
<dbReference type="InterPro" id="IPR036388">
    <property type="entry name" value="WH-like_DNA-bd_sf"/>
</dbReference>
<dbReference type="Pfam" id="PF13191">
    <property type="entry name" value="AAA_16"/>
    <property type="match status" value="1"/>
</dbReference>
<dbReference type="PROSITE" id="PS00622">
    <property type="entry name" value="HTH_LUXR_1"/>
    <property type="match status" value="1"/>
</dbReference>
<dbReference type="AlphaFoldDB" id="A0A841BS23"/>
<evidence type="ECO:0000313" key="4">
    <source>
        <dbReference type="EMBL" id="MBB5869600.1"/>
    </source>
</evidence>
<dbReference type="GO" id="GO:0004016">
    <property type="term" value="F:adenylate cyclase activity"/>
    <property type="evidence" value="ECO:0007669"/>
    <property type="project" value="TreeGrafter"/>
</dbReference>
<dbReference type="InterPro" id="IPR027417">
    <property type="entry name" value="P-loop_NTPase"/>
</dbReference>
<gene>
    <name evidence="4" type="ORF">F4553_002979</name>
</gene>
<reference evidence="4 5" key="1">
    <citation type="submission" date="2020-08" db="EMBL/GenBank/DDBJ databases">
        <title>Sequencing the genomes of 1000 actinobacteria strains.</title>
        <authorList>
            <person name="Klenk H.-P."/>
        </authorList>
    </citation>
    <scope>NUCLEOTIDE SEQUENCE [LARGE SCALE GENOMIC DNA]</scope>
    <source>
        <strain evidence="4 5">DSM 45362</strain>
    </source>
</reference>
<dbReference type="InterPro" id="IPR041664">
    <property type="entry name" value="AAA_16"/>
</dbReference>
<comment type="caution">
    <text evidence="4">The sequence shown here is derived from an EMBL/GenBank/DDBJ whole genome shotgun (WGS) entry which is preliminary data.</text>
</comment>
<dbReference type="Pfam" id="PF00196">
    <property type="entry name" value="GerE"/>
    <property type="match status" value="1"/>
</dbReference>
<keyword evidence="2" id="KW-0067">ATP-binding</keyword>
<dbReference type="GO" id="GO:0003677">
    <property type="term" value="F:DNA binding"/>
    <property type="evidence" value="ECO:0007669"/>
    <property type="project" value="UniProtKB-KW"/>
</dbReference>
<proteinExistence type="predicted"/>
<evidence type="ECO:0000259" key="3">
    <source>
        <dbReference type="PROSITE" id="PS50043"/>
    </source>
</evidence>
<dbReference type="GO" id="GO:0005524">
    <property type="term" value="F:ATP binding"/>
    <property type="evidence" value="ECO:0007669"/>
    <property type="project" value="UniProtKB-KW"/>
</dbReference>
<dbReference type="InterPro" id="IPR000792">
    <property type="entry name" value="Tscrpt_reg_LuxR_C"/>
</dbReference>
<name>A0A841BS23_9ACTN</name>
<feature type="domain" description="HTH luxR-type" evidence="3">
    <location>
        <begin position="271"/>
        <end position="336"/>
    </location>
</feature>
<protein>
    <submittedName>
        <fullName evidence="4">DNA-binding CsgD family transcriptional regulator</fullName>
    </submittedName>
</protein>
<dbReference type="SMART" id="SM00421">
    <property type="entry name" value="HTH_LUXR"/>
    <property type="match status" value="1"/>
</dbReference>
<dbReference type="PROSITE" id="PS50043">
    <property type="entry name" value="HTH_LUXR_2"/>
    <property type="match status" value="1"/>
</dbReference>
<accession>A0A841BS23</accession>
<evidence type="ECO:0000256" key="2">
    <source>
        <dbReference type="ARBA" id="ARBA00022840"/>
    </source>
</evidence>
<evidence type="ECO:0000313" key="5">
    <source>
        <dbReference type="Proteomes" id="UP000587527"/>
    </source>
</evidence>
<dbReference type="SUPFAM" id="SSF46894">
    <property type="entry name" value="C-terminal effector domain of the bipartite response regulators"/>
    <property type="match status" value="1"/>
</dbReference>
<sequence>MTPTALIGRRGELAELTRAWSRVTSVQAGPSVAVITGASGIGKSRLVREALHSFTPAPVPVLAGTARLHDPAPYDWLAAVLSRRDVHDASLPPDGLAWLAQHPDAPAVRYAPGALLRIAVRTVRALIGTGPACLVVEDLHALDPASLNLLGELADEPGLPALLLITSRPPEHPLVARTVARLAGAPGAIRQHLGRLSVAEVAEFLDDRFGDGVTPELAEAVWSRTNGNPYWLMELLAAVRGHEPQALVTEPLPAHLSLDAAPLSESAETLFTSAGADLTGREEEVLACLAAGMSNKQVARSLDISVKTVAVHVSNLLRKTGSASRTEVALWALRRG</sequence>
<dbReference type="EMBL" id="JACHMN010000002">
    <property type="protein sequence ID" value="MBB5869600.1"/>
    <property type="molecule type" value="Genomic_DNA"/>
</dbReference>
<dbReference type="PANTHER" id="PTHR16305">
    <property type="entry name" value="TESTICULAR SOLUBLE ADENYLYL CYCLASE"/>
    <property type="match status" value="1"/>
</dbReference>
<dbReference type="PANTHER" id="PTHR16305:SF28">
    <property type="entry name" value="GUANYLATE CYCLASE DOMAIN-CONTAINING PROTEIN"/>
    <property type="match status" value="1"/>
</dbReference>